<dbReference type="InterPro" id="IPR036691">
    <property type="entry name" value="Endo/exonu/phosph_ase_sf"/>
</dbReference>
<sequence length="109" mass="12467">MARREVVESIAENKVEELASRDQLRKAQTEGRVARGYREGELSFKPTYKYDPASDVYDSSVKARVPAWTDRILFKSRRGDDLRLVSYAACDDVKSSDHRPVMAYFEAST</sequence>
<dbReference type="InterPro" id="IPR000300">
    <property type="entry name" value="IPPc"/>
</dbReference>
<dbReference type="PANTHER" id="PTHR11200">
    <property type="entry name" value="INOSITOL 5-PHOSPHATASE"/>
    <property type="match status" value="1"/>
</dbReference>
<gene>
    <name evidence="2" type="ORF">HAND00432_LOCUS33084</name>
</gene>
<dbReference type="Gene3D" id="3.60.10.10">
    <property type="entry name" value="Endonuclease/exonuclease/phosphatase"/>
    <property type="match status" value="1"/>
</dbReference>
<dbReference type="GO" id="GO:0046856">
    <property type="term" value="P:phosphatidylinositol dephosphorylation"/>
    <property type="evidence" value="ECO:0007669"/>
    <property type="project" value="InterPro"/>
</dbReference>
<reference evidence="2" key="1">
    <citation type="submission" date="2021-01" db="EMBL/GenBank/DDBJ databases">
        <authorList>
            <person name="Corre E."/>
            <person name="Pelletier E."/>
            <person name="Niang G."/>
            <person name="Scheremetjew M."/>
            <person name="Finn R."/>
            <person name="Kale V."/>
            <person name="Holt S."/>
            <person name="Cochrane G."/>
            <person name="Meng A."/>
            <person name="Brown T."/>
            <person name="Cohen L."/>
        </authorList>
    </citation>
    <scope>NUCLEOTIDE SEQUENCE</scope>
    <source>
        <strain evidence="2">CCMP644</strain>
    </source>
</reference>
<dbReference type="AlphaFoldDB" id="A0A7S1HHQ8"/>
<proteinExistence type="predicted"/>
<name>A0A7S1HHQ8_HEMAN</name>
<dbReference type="EMBL" id="HBFX01054959">
    <property type="protein sequence ID" value="CAD8982074.1"/>
    <property type="molecule type" value="Transcribed_RNA"/>
</dbReference>
<dbReference type="SUPFAM" id="SSF56219">
    <property type="entry name" value="DNase I-like"/>
    <property type="match status" value="1"/>
</dbReference>
<organism evidence="2">
    <name type="scientific">Hemiselmis andersenii</name>
    <name type="common">Cryptophyte alga</name>
    <dbReference type="NCBI Taxonomy" id="464988"/>
    <lineage>
        <taxon>Eukaryota</taxon>
        <taxon>Cryptophyceae</taxon>
        <taxon>Cryptomonadales</taxon>
        <taxon>Hemiselmidaceae</taxon>
        <taxon>Hemiselmis</taxon>
    </lineage>
</organism>
<dbReference type="PANTHER" id="PTHR11200:SF275">
    <property type="entry name" value="LD06095P"/>
    <property type="match status" value="1"/>
</dbReference>
<dbReference type="Pfam" id="PF22669">
    <property type="entry name" value="Exo_endo_phos2"/>
    <property type="match status" value="1"/>
</dbReference>
<evidence type="ECO:0000313" key="2">
    <source>
        <dbReference type="EMBL" id="CAD8982074.1"/>
    </source>
</evidence>
<evidence type="ECO:0000259" key="1">
    <source>
        <dbReference type="Pfam" id="PF22669"/>
    </source>
</evidence>
<dbReference type="InterPro" id="IPR046985">
    <property type="entry name" value="IP5"/>
</dbReference>
<protein>
    <recommendedName>
        <fullName evidence="1">Inositol polyphosphate-related phosphatase domain-containing protein</fullName>
    </recommendedName>
</protein>
<dbReference type="GO" id="GO:0004439">
    <property type="term" value="F:phosphatidylinositol-4,5-bisphosphate 5-phosphatase activity"/>
    <property type="evidence" value="ECO:0007669"/>
    <property type="project" value="TreeGrafter"/>
</dbReference>
<feature type="domain" description="Inositol polyphosphate-related phosphatase" evidence="1">
    <location>
        <begin position="3"/>
        <end position="103"/>
    </location>
</feature>
<accession>A0A7S1HHQ8</accession>